<dbReference type="Gene3D" id="3.30.1180.10">
    <property type="match status" value="1"/>
</dbReference>
<dbReference type="Pfam" id="PF02645">
    <property type="entry name" value="DegV"/>
    <property type="match status" value="1"/>
</dbReference>
<dbReference type="PANTHER" id="PTHR33434">
    <property type="entry name" value="DEGV DOMAIN-CONTAINING PROTEIN DR_1986-RELATED"/>
    <property type="match status" value="1"/>
</dbReference>
<dbReference type="Gene3D" id="2.20.28.50">
    <property type="entry name" value="degv family protein"/>
    <property type="match status" value="1"/>
</dbReference>
<dbReference type="EMBL" id="BAAACF010000001">
    <property type="protein sequence ID" value="GAA0724943.1"/>
    <property type="molecule type" value="Genomic_DNA"/>
</dbReference>
<keyword evidence="2" id="KW-0446">Lipid-binding</keyword>
<dbReference type="NCBIfam" id="TIGR00762">
    <property type="entry name" value="DegV"/>
    <property type="match status" value="1"/>
</dbReference>
<organism evidence="3 4">
    <name type="scientific">Clostridium malenominatum</name>
    <dbReference type="NCBI Taxonomy" id="1539"/>
    <lineage>
        <taxon>Bacteria</taxon>
        <taxon>Bacillati</taxon>
        <taxon>Bacillota</taxon>
        <taxon>Clostridia</taxon>
        <taxon>Eubacteriales</taxon>
        <taxon>Clostridiaceae</taxon>
        <taxon>Clostridium</taxon>
    </lineage>
</organism>
<dbReference type="InterPro" id="IPR043168">
    <property type="entry name" value="DegV_C"/>
</dbReference>
<dbReference type="RefSeq" id="WP_343769219.1">
    <property type="nucleotide sequence ID" value="NZ_BAAACF010000001.1"/>
</dbReference>
<evidence type="ECO:0000256" key="1">
    <source>
        <dbReference type="ARBA" id="ARBA00003238"/>
    </source>
</evidence>
<evidence type="ECO:0000313" key="3">
    <source>
        <dbReference type="EMBL" id="GAA0724943.1"/>
    </source>
</evidence>
<name>A0ABN1J025_9CLOT</name>
<keyword evidence="4" id="KW-1185">Reference proteome</keyword>
<comment type="caution">
    <text evidence="3">The sequence shown here is derived from an EMBL/GenBank/DDBJ whole genome shotgun (WGS) entry which is preliminary data.</text>
</comment>
<protein>
    <submittedName>
        <fullName evidence="3">DegV family protein</fullName>
    </submittedName>
</protein>
<accession>A0ABN1J025</accession>
<dbReference type="PROSITE" id="PS51482">
    <property type="entry name" value="DEGV"/>
    <property type="match status" value="1"/>
</dbReference>
<dbReference type="PANTHER" id="PTHR33434:SF3">
    <property type="entry name" value="DEGV DOMAIN-CONTAINING PROTEIN YITS"/>
    <property type="match status" value="1"/>
</dbReference>
<evidence type="ECO:0000313" key="4">
    <source>
        <dbReference type="Proteomes" id="UP001500339"/>
    </source>
</evidence>
<reference evidence="3 4" key="1">
    <citation type="journal article" date="2019" name="Int. J. Syst. Evol. Microbiol.">
        <title>The Global Catalogue of Microorganisms (GCM) 10K type strain sequencing project: providing services to taxonomists for standard genome sequencing and annotation.</title>
        <authorList>
            <consortium name="The Broad Institute Genomics Platform"/>
            <consortium name="The Broad Institute Genome Sequencing Center for Infectious Disease"/>
            <person name="Wu L."/>
            <person name="Ma J."/>
        </authorList>
    </citation>
    <scope>NUCLEOTIDE SEQUENCE [LARGE SCALE GENOMIC DNA]</scope>
    <source>
        <strain evidence="3 4">JCM 1405</strain>
    </source>
</reference>
<dbReference type="Proteomes" id="UP001500339">
    <property type="component" value="Unassembled WGS sequence"/>
</dbReference>
<dbReference type="InterPro" id="IPR003797">
    <property type="entry name" value="DegV"/>
</dbReference>
<gene>
    <name evidence="3" type="ORF">GCM10008905_19550</name>
</gene>
<sequence length="289" mass="32540">MQDYIIITDATSDLPVDIIKSLDIIVLPMEFIIENQVYSHYPDGREMSFCDFYSHLKMGRMSSTTQINYNTYKSAFTDILNEGKDILYISFSSGLSGTYNAARLVINDLKEEFPDNKILAVDSLCASIGEGLLVYLAALKRQEGFSIDKLKQWIENKRFEVCHWFAVDDLEHLKRGGRINAAQASVGTILNLKPILSVNREGKLVNVTKMRGKRKSFNYLLQKLKEDGENIESQTIMVGHANCEEDAVYLQQLILEQELASKVIICNISPIIGTHTGAGMIALTFVGRR</sequence>
<proteinExistence type="predicted"/>
<evidence type="ECO:0000256" key="2">
    <source>
        <dbReference type="ARBA" id="ARBA00023121"/>
    </source>
</evidence>
<dbReference type="InterPro" id="IPR050270">
    <property type="entry name" value="DegV_domain_contain"/>
</dbReference>
<dbReference type="Gene3D" id="3.40.50.10440">
    <property type="entry name" value="Dihydroxyacetone kinase, domain 1"/>
    <property type="match status" value="1"/>
</dbReference>
<dbReference type="SUPFAM" id="SSF82549">
    <property type="entry name" value="DAK1/DegV-like"/>
    <property type="match status" value="1"/>
</dbReference>
<comment type="function">
    <text evidence="1">May bind long-chain fatty acids, such as palmitate, and may play a role in lipid transport or fatty acid metabolism.</text>
</comment>